<protein>
    <submittedName>
        <fullName evidence="8">NIPA like domain containing 4</fullName>
    </submittedName>
</protein>
<feature type="transmembrane region" description="Helical" evidence="7">
    <location>
        <begin position="251"/>
        <end position="270"/>
    </location>
</feature>
<dbReference type="GeneTree" id="ENSGT00940000159087"/>
<feature type="transmembrane region" description="Helical" evidence="7">
    <location>
        <begin position="344"/>
        <end position="370"/>
    </location>
</feature>
<dbReference type="Proteomes" id="UP000314986">
    <property type="component" value="Unassembled WGS sequence"/>
</dbReference>
<evidence type="ECO:0000256" key="7">
    <source>
        <dbReference type="SAM" id="Phobius"/>
    </source>
</evidence>
<proteinExistence type="inferred from homology"/>
<reference evidence="8" key="5">
    <citation type="submission" date="2025-09" db="UniProtKB">
        <authorList>
            <consortium name="Ensembl"/>
        </authorList>
    </citation>
    <scope>IDENTIFICATION</scope>
</reference>
<feature type="transmembrane region" description="Helical" evidence="7">
    <location>
        <begin position="413"/>
        <end position="433"/>
    </location>
</feature>
<comment type="similarity">
    <text evidence="2">Belongs to the NIPA family.</text>
</comment>
<reference evidence="9" key="3">
    <citation type="journal article" date="2014" name="Nature">
        <title>Elephant shark genome provides unique insights into gnathostome evolution.</title>
        <authorList>
            <consortium name="International Elephant Shark Genome Sequencing Consortium"/>
            <person name="Venkatesh B."/>
            <person name="Lee A.P."/>
            <person name="Ravi V."/>
            <person name="Maurya A.K."/>
            <person name="Lian M.M."/>
            <person name="Swann J.B."/>
            <person name="Ohta Y."/>
            <person name="Flajnik M.F."/>
            <person name="Sutoh Y."/>
            <person name="Kasahara M."/>
            <person name="Hoon S."/>
            <person name="Gangu V."/>
            <person name="Roy S.W."/>
            <person name="Irimia M."/>
            <person name="Korzh V."/>
            <person name="Kondrychyn I."/>
            <person name="Lim Z.W."/>
            <person name="Tay B.H."/>
            <person name="Tohari S."/>
            <person name="Kong K.W."/>
            <person name="Ho S."/>
            <person name="Lorente-Galdos B."/>
            <person name="Quilez J."/>
            <person name="Marques-Bonet T."/>
            <person name="Raney B.J."/>
            <person name="Ingham P.W."/>
            <person name="Tay A."/>
            <person name="Hillier L.W."/>
            <person name="Minx P."/>
            <person name="Boehm T."/>
            <person name="Wilson R.K."/>
            <person name="Brenner S."/>
            <person name="Warren W.C."/>
        </authorList>
    </citation>
    <scope>NUCLEOTIDE SEQUENCE [LARGE SCALE GENOMIC DNA]</scope>
</reference>
<organism evidence="8 9">
    <name type="scientific">Callorhinchus milii</name>
    <name type="common">Ghost shark</name>
    <dbReference type="NCBI Taxonomy" id="7868"/>
    <lineage>
        <taxon>Eukaryota</taxon>
        <taxon>Metazoa</taxon>
        <taxon>Chordata</taxon>
        <taxon>Craniata</taxon>
        <taxon>Vertebrata</taxon>
        <taxon>Chondrichthyes</taxon>
        <taxon>Holocephali</taxon>
        <taxon>Chimaeriformes</taxon>
        <taxon>Callorhinchidae</taxon>
        <taxon>Callorhinchus</taxon>
    </lineage>
</organism>
<dbReference type="GO" id="GO:0016020">
    <property type="term" value="C:membrane"/>
    <property type="evidence" value="ECO:0007669"/>
    <property type="project" value="UniProtKB-SubCell"/>
</dbReference>
<dbReference type="STRING" id="7868.ENSCMIP00000012346"/>
<dbReference type="InParanoid" id="A0A4W3H995"/>
<reference evidence="8" key="4">
    <citation type="submission" date="2025-08" db="UniProtKB">
        <authorList>
            <consortium name="Ensembl"/>
        </authorList>
    </citation>
    <scope>IDENTIFICATION</scope>
</reference>
<evidence type="ECO:0000256" key="1">
    <source>
        <dbReference type="ARBA" id="ARBA00004141"/>
    </source>
</evidence>
<accession>A0A4W3H995</accession>
<dbReference type="GO" id="GO:0015095">
    <property type="term" value="F:magnesium ion transmembrane transporter activity"/>
    <property type="evidence" value="ECO:0007669"/>
    <property type="project" value="InterPro"/>
</dbReference>
<evidence type="ECO:0000313" key="9">
    <source>
        <dbReference type="Proteomes" id="UP000314986"/>
    </source>
</evidence>
<feature type="region of interest" description="Disordered" evidence="6">
    <location>
        <begin position="22"/>
        <end position="70"/>
    </location>
</feature>
<keyword evidence="3 7" id="KW-0812">Transmembrane</keyword>
<feature type="transmembrane region" description="Helical" evidence="7">
    <location>
        <begin position="132"/>
        <end position="152"/>
    </location>
</feature>
<evidence type="ECO:0000256" key="6">
    <source>
        <dbReference type="SAM" id="MobiDB-lite"/>
    </source>
</evidence>
<dbReference type="PANTHER" id="PTHR12570">
    <property type="match status" value="1"/>
</dbReference>
<keyword evidence="4 7" id="KW-1133">Transmembrane helix</keyword>
<feature type="transmembrane region" description="Helical" evidence="7">
    <location>
        <begin position="382"/>
        <end position="401"/>
    </location>
</feature>
<evidence type="ECO:0000313" key="8">
    <source>
        <dbReference type="Ensembl" id="ENSCMIP00000012346.1"/>
    </source>
</evidence>
<evidence type="ECO:0000256" key="4">
    <source>
        <dbReference type="ARBA" id="ARBA00022989"/>
    </source>
</evidence>
<evidence type="ECO:0000256" key="3">
    <source>
        <dbReference type="ARBA" id="ARBA00022692"/>
    </source>
</evidence>
<keyword evidence="5 7" id="KW-0472">Membrane</keyword>
<reference evidence="9" key="2">
    <citation type="journal article" date="2007" name="PLoS Biol.">
        <title>Survey sequencing and comparative analysis of the elephant shark (Callorhinchus milii) genome.</title>
        <authorList>
            <person name="Venkatesh B."/>
            <person name="Kirkness E.F."/>
            <person name="Loh Y.H."/>
            <person name="Halpern A.L."/>
            <person name="Lee A.P."/>
            <person name="Johnson J."/>
            <person name="Dandona N."/>
            <person name="Viswanathan L.D."/>
            <person name="Tay A."/>
            <person name="Venter J.C."/>
            <person name="Strausberg R.L."/>
            <person name="Brenner S."/>
        </authorList>
    </citation>
    <scope>NUCLEOTIDE SEQUENCE [LARGE SCALE GENOMIC DNA]</scope>
</reference>
<dbReference type="InterPro" id="IPR008521">
    <property type="entry name" value="Mg_trans_NIPA"/>
</dbReference>
<evidence type="ECO:0000256" key="5">
    <source>
        <dbReference type="ARBA" id="ARBA00023136"/>
    </source>
</evidence>
<dbReference type="Ensembl" id="ENSCMIT00000012634.1">
    <property type="protein sequence ID" value="ENSCMIP00000012346.1"/>
    <property type="gene ID" value="ENSCMIG00000006294.1"/>
</dbReference>
<feature type="compositionally biased region" description="Low complexity" evidence="6">
    <location>
        <begin position="37"/>
        <end position="66"/>
    </location>
</feature>
<dbReference type="SUPFAM" id="SSF103481">
    <property type="entry name" value="Multidrug resistance efflux transporter EmrE"/>
    <property type="match status" value="1"/>
</dbReference>
<dbReference type="InterPro" id="IPR037185">
    <property type="entry name" value="EmrE-like"/>
</dbReference>
<evidence type="ECO:0000256" key="2">
    <source>
        <dbReference type="ARBA" id="ARBA00007230"/>
    </source>
</evidence>
<gene>
    <name evidence="8" type="primary">LOC103188215</name>
</gene>
<dbReference type="AlphaFoldDB" id="A0A4W3H995"/>
<name>A0A4W3H995_CALMI</name>
<comment type="subcellular location">
    <subcellularLocation>
        <location evidence="1">Membrane</location>
        <topology evidence="1">Multi-pass membrane protein</topology>
    </subcellularLocation>
</comment>
<sequence length="519" mass="56085">MSVYRSGYRRCVTPPAGGLGMLGASTHRDTHTHTHTHTNSLSHIHTYSHTDPPPTTTTKHTSSPTLPEREQQKIAEWQCNACVFAGGSVSLVWPESACRAVCRIVSVEQLWGQNASVSAEPMRGEHWGHQQFYVGLSLAIMSSVLIGISIILKKKGLLRLAELGGTRAGNTSPLPLCWCVCVRGGGGGACSVRVCVCALCVRSVCVTFLLCAGDGGHGYLRDWMWWAGLLTMGGGEAMNFAAYAFAPATVVTPLGALSVLVSAVLASYILAERLNVLGKVGCTLSILGSTVMIIHSPQEEEVRSLEDIALKLQDPGFLVFASILLLTVLILIFYVAPRSGQTNVLIYIAICSLIGAFSVSSVKGINIAIYTCLAGQPAYRHPLTWILVASLLTSIITQVNYLNKSLDLFNTSLVYPIYYVFFTTVVITTSVILFKEWYSMSAMNIVGTISGFATIVLGVFMLHIFKGLNVSIENMSGVLQEPETLGTAHLPLDDKLMLLENTEGSRFPEQKPSVFVIYG</sequence>
<dbReference type="PANTHER" id="PTHR12570:SF7">
    <property type="entry name" value="MAGNESIUM TRANSPORTER NIPA4"/>
    <property type="match status" value="1"/>
</dbReference>
<feature type="transmembrane region" description="Helical" evidence="7">
    <location>
        <begin position="445"/>
        <end position="465"/>
    </location>
</feature>
<keyword evidence="9" id="KW-1185">Reference proteome</keyword>
<dbReference type="Pfam" id="PF05653">
    <property type="entry name" value="Mg_trans_NIPA"/>
    <property type="match status" value="2"/>
</dbReference>
<feature type="transmembrane region" description="Helical" evidence="7">
    <location>
        <begin position="316"/>
        <end position="337"/>
    </location>
</feature>
<reference evidence="9" key="1">
    <citation type="journal article" date="2006" name="Science">
        <title>Ancient noncoding elements conserved in the human genome.</title>
        <authorList>
            <person name="Venkatesh B."/>
            <person name="Kirkness E.F."/>
            <person name="Loh Y.H."/>
            <person name="Halpern A.L."/>
            <person name="Lee A.P."/>
            <person name="Johnson J."/>
            <person name="Dandona N."/>
            <person name="Viswanathan L.D."/>
            <person name="Tay A."/>
            <person name="Venter J.C."/>
            <person name="Strausberg R.L."/>
            <person name="Brenner S."/>
        </authorList>
    </citation>
    <scope>NUCLEOTIDE SEQUENCE [LARGE SCALE GENOMIC DNA]</scope>
</reference>